<evidence type="ECO:0000259" key="13">
    <source>
        <dbReference type="Pfam" id="PF07244"/>
    </source>
</evidence>
<reference evidence="15" key="2">
    <citation type="journal article" date="2021" name="PeerJ">
        <title>Extensive microbial diversity within the chicken gut microbiome revealed by metagenomics and culture.</title>
        <authorList>
            <person name="Gilroy R."/>
            <person name="Ravi A."/>
            <person name="Getino M."/>
            <person name="Pursley I."/>
            <person name="Horton D.L."/>
            <person name="Alikhan N.F."/>
            <person name="Baker D."/>
            <person name="Gharbi K."/>
            <person name="Hall N."/>
            <person name="Watson M."/>
            <person name="Adriaenssens E.M."/>
            <person name="Foster-Nyarko E."/>
            <person name="Jarju S."/>
            <person name="Secka A."/>
            <person name="Antonio M."/>
            <person name="Oren A."/>
            <person name="Chaudhuri R.R."/>
            <person name="La Ragione R."/>
            <person name="Hildebrand F."/>
            <person name="Pallen M.J."/>
        </authorList>
    </citation>
    <scope>NUCLEOTIDE SEQUENCE</scope>
    <source>
        <strain evidence="15">7463</strain>
    </source>
</reference>
<comment type="subunit">
    <text evidence="10">Interacts with TamB to form the translocation and assembly module (TAM).</text>
</comment>
<evidence type="ECO:0000256" key="7">
    <source>
        <dbReference type="ARBA" id="ARBA00023136"/>
    </source>
</evidence>
<evidence type="ECO:0000256" key="6">
    <source>
        <dbReference type="ARBA" id="ARBA00022729"/>
    </source>
</evidence>
<dbReference type="PANTHER" id="PTHR12815">
    <property type="entry name" value="SORTING AND ASSEMBLY MACHINERY SAMM50 PROTEIN FAMILY MEMBER"/>
    <property type="match status" value="1"/>
</dbReference>
<accession>A0A9D1IGE0</accession>
<feature type="signal peptide" evidence="11">
    <location>
        <begin position="1"/>
        <end position="22"/>
    </location>
</feature>
<dbReference type="PANTHER" id="PTHR12815:SF47">
    <property type="entry name" value="TRANSLOCATION AND ASSEMBLY MODULE SUBUNIT TAMA"/>
    <property type="match status" value="1"/>
</dbReference>
<reference evidence="15" key="1">
    <citation type="submission" date="2020-10" db="EMBL/GenBank/DDBJ databases">
        <authorList>
            <person name="Gilroy R."/>
        </authorList>
    </citation>
    <scope>NUCLEOTIDE SEQUENCE</scope>
    <source>
        <strain evidence="15">7463</strain>
    </source>
</reference>
<dbReference type="Proteomes" id="UP000824083">
    <property type="component" value="Unassembled WGS sequence"/>
</dbReference>
<dbReference type="Pfam" id="PF01103">
    <property type="entry name" value="Omp85"/>
    <property type="match status" value="1"/>
</dbReference>
<evidence type="ECO:0000256" key="5">
    <source>
        <dbReference type="ARBA" id="ARBA00022692"/>
    </source>
</evidence>
<evidence type="ECO:0000256" key="3">
    <source>
        <dbReference type="ARBA" id="ARBA00015419"/>
    </source>
</evidence>
<feature type="domain" description="TamA POTRA" evidence="14">
    <location>
        <begin position="24"/>
        <end position="98"/>
    </location>
</feature>
<organism evidence="15 16">
    <name type="scientific">Candidatus Aphodousia faecigallinarum</name>
    <dbReference type="NCBI Taxonomy" id="2840677"/>
    <lineage>
        <taxon>Bacteria</taxon>
        <taxon>Pseudomonadati</taxon>
        <taxon>Pseudomonadota</taxon>
        <taxon>Betaproteobacteria</taxon>
        <taxon>Burkholderiales</taxon>
        <taxon>Sutterellaceae</taxon>
        <taxon>Sutterellaceae incertae sedis</taxon>
        <taxon>Candidatus Aphodousia</taxon>
    </lineage>
</organism>
<dbReference type="InterPro" id="IPR039910">
    <property type="entry name" value="D15-like"/>
</dbReference>
<evidence type="ECO:0000313" key="15">
    <source>
        <dbReference type="EMBL" id="HIU36758.1"/>
    </source>
</evidence>
<dbReference type="EMBL" id="DVMY01000016">
    <property type="protein sequence ID" value="HIU36758.1"/>
    <property type="molecule type" value="Genomic_DNA"/>
</dbReference>
<evidence type="ECO:0000259" key="12">
    <source>
        <dbReference type="Pfam" id="PF01103"/>
    </source>
</evidence>
<name>A0A9D1IGE0_9BURK</name>
<dbReference type="Gene3D" id="3.10.20.310">
    <property type="entry name" value="membrane protein fhac"/>
    <property type="match status" value="3"/>
</dbReference>
<keyword evidence="6 11" id="KW-0732">Signal</keyword>
<dbReference type="GO" id="GO:0009306">
    <property type="term" value="P:protein secretion"/>
    <property type="evidence" value="ECO:0007669"/>
    <property type="project" value="TreeGrafter"/>
</dbReference>
<dbReference type="InterPro" id="IPR000184">
    <property type="entry name" value="Bac_surfAg_D15"/>
</dbReference>
<keyword evidence="8" id="KW-0998">Cell outer membrane</keyword>
<feature type="domain" description="POTRA" evidence="13">
    <location>
        <begin position="189"/>
        <end position="250"/>
    </location>
</feature>
<comment type="caution">
    <text evidence="15">The sequence shown here is derived from an EMBL/GenBank/DDBJ whole genome shotgun (WGS) entry which is preliminary data.</text>
</comment>
<feature type="domain" description="Bacterial surface antigen (D15)" evidence="12">
    <location>
        <begin position="297"/>
        <end position="576"/>
    </location>
</feature>
<dbReference type="GO" id="GO:0097347">
    <property type="term" value="C:TAM protein secretion complex"/>
    <property type="evidence" value="ECO:0007669"/>
    <property type="project" value="TreeGrafter"/>
</dbReference>
<evidence type="ECO:0000256" key="2">
    <source>
        <dbReference type="ARBA" id="ARBA00010248"/>
    </source>
</evidence>
<dbReference type="Pfam" id="PF07244">
    <property type="entry name" value="POTRA"/>
    <property type="match status" value="1"/>
</dbReference>
<comment type="subcellular location">
    <subcellularLocation>
        <location evidence="1">Cell outer membrane</location>
    </subcellularLocation>
</comment>
<dbReference type="GO" id="GO:0009279">
    <property type="term" value="C:cell outer membrane"/>
    <property type="evidence" value="ECO:0007669"/>
    <property type="project" value="UniProtKB-SubCell"/>
</dbReference>
<evidence type="ECO:0000256" key="1">
    <source>
        <dbReference type="ARBA" id="ARBA00004442"/>
    </source>
</evidence>
<dbReference type="Pfam" id="PF17243">
    <property type="entry name" value="POTRA_TamA_1"/>
    <property type="match status" value="1"/>
</dbReference>
<evidence type="ECO:0000256" key="11">
    <source>
        <dbReference type="SAM" id="SignalP"/>
    </source>
</evidence>
<evidence type="ECO:0000259" key="14">
    <source>
        <dbReference type="Pfam" id="PF17243"/>
    </source>
</evidence>
<evidence type="ECO:0000256" key="4">
    <source>
        <dbReference type="ARBA" id="ARBA00022452"/>
    </source>
</evidence>
<dbReference type="Gene3D" id="2.40.160.50">
    <property type="entry name" value="membrane protein fhac: a member of the omp85/tpsb transporter family"/>
    <property type="match status" value="1"/>
</dbReference>
<keyword evidence="7" id="KW-0472">Membrane</keyword>
<keyword evidence="5" id="KW-0812">Transmembrane</keyword>
<dbReference type="InterPro" id="IPR035243">
    <property type="entry name" value="TamA_POTRA_Dom_1"/>
</dbReference>
<sequence>MKFKSLSCAVAVMSALSQGANAFDVKVEGIDGDVLSNVEVMLQPVRENSITDVRQTYRAQVDRAIQRGIQALGYYQSTIQYKWEEAKNEDGATLIAKVRLGKPVRIAGATLTVQGEAKNDEVFEALQNQLPKKGVQLNHGEYESFKSSIERAAIRHGYFDGEFVTSELGVDAVKNEAYWVFDYDSKVRYHFGDIHFHGSQIREPILVNLLPFKAGDPYTSDDISELNRRLSATGWFNSVVVSQDIFGGRGSAEKSLPVYANVTPKKENAVETGLGFSTDVGPRGSVTWRKPWINDSGHSLEASTELSSKEQLLDLSYKIPLEKSALEHYWVVQGGVKKEDLNDTKSDSASVMVSRHWAPYEGWQRDVHLRWSLDDFDQGQVSDKTMLIYPGVTFSKTTTLGGLMPTWGLSQRYTIDWSNTMWGSDVDFIVMEAQHALIKTFAQRHRFVLRSRLGWIETDDFDKVPPDLRFFAGGDRSVRGYKYESISPEDENGDLIGAEKLVTASVEYQYRVKGNWWGAVFFDIGQAVSNFKSQDWKKGVGVGVRWQSPLGPIKFDIATPVGDPDKNGVQFYFGLGPEL</sequence>
<evidence type="ECO:0000256" key="8">
    <source>
        <dbReference type="ARBA" id="ARBA00023237"/>
    </source>
</evidence>
<comment type="similarity">
    <text evidence="2">Belongs to the TamA family.</text>
</comment>
<protein>
    <recommendedName>
        <fullName evidence="3">Translocation and assembly module subunit TamA</fullName>
    </recommendedName>
    <alternativeName>
        <fullName evidence="9">Autotransporter assembly factor TamA</fullName>
    </alternativeName>
</protein>
<feature type="chain" id="PRO_5039402505" description="Translocation and assembly module subunit TamA" evidence="11">
    <location>
        <begin position="23"/>
        <end position="579"/>
    </location>
</feature>
<evidence type="ECO:0000313" key="16">
    <source>
        <dbReference type="Proteomes" id="UP000824083"/>
    </source>
</evidence>
<evidence type="ECO:0000256" key="10">
    <source>
        <dbReference type="ARBA" id="ARBA00093548"/>
    </source>
</evidence>
<proteinExistence type="inferred from homology"/>
<gene>
    <name evidence="15" type="ORF">IAC56_00545</name>
</gene>
<dbReference type="InterPro" id="IPR010827">
    <property type="entry name" value="BamA/TamA_POTRA"/>
</dbReference>
<dbReference type="AlphaFoldDB" id="A0A9D1IGE0"/>
<keyword evidence="4" id="KW-1134">Transmembrane beta strand</keyword>
<evidence type="ECO:0000256" key="9">
    <source>
        <dbReference type="ARBA" id="ARBA00033063"/>
    </source>
</evidence>